<dbReference type="EnsemblPlants" id="PNT62929">
    <property type="protein sequence ID" value="PNT62929"/>
    <property type="gene ID" value="BRADI_4g09671v3"/>
</dbReference>
<sequence>MASNAALLAAFAVLVVAAIPSWGQRRRQRQHARTALRRATHHAAALSSAGVRAAAPAARRQIAWRTASRLPWCSAGMAAEAPCESRDYESGCKSSSGCCPSPQECQDRKKSIIQQCTASCTTSCNKFCVKGA</sequence>
<feature type="chain" id="PRO_5003644888" evidence="1">
    <location>
        <begin position="18"/>
        <end position="132"/>
    </location>
</feature>
<accession>I1IJ88</accession>
<keyword evidence="1" id="KW-0732">Signal</keyword>
<dbReference type="Proteomes" id="UP000008810">
    <property type="component" value="Chromosome 4"/>
</dbReference>
<reference evidence="2" key="2">
    <citation type="submission" date="2017-06" db="EMBL/GenBank/DDBJ databases">
        <title>WGS assembly of Brachypodium distachyon.</title>
        <authorList>
            <consortium name="The International Brachypodium Initiative"/>
            <person name="Lucas S."/>
            <person name="Harmon-Smith M."/>
            <person name="Lail K."/>
            <person name="Tice H."/>
            <person name="Grimwood J."/>
            <person name="Bruce D."/>
            <person name="Barry K."/>
            <person name="Shu S."/>
            <person name="Lindquist E."/>
            <person name="Wang M."/>
            <person name="Pitluck S."/>
            <person name="Vogel J.P."/>
            <person name="Garvin D.F."/>
            <person name="Mockler T.C."/>
            <person name="Schmutz J."/>
            <person name="Rokhsar D."/>
            <person name="Bevan M.W."/>
        </authorList>
    </citation>
    <scope>NUCLEOTIDE SEQUENCE</scope>
    <source>
        <strain evidence="2">Bd21</strain>
    </source>
</reference>
<dbReference type="InParanoid" id="I1IJ88"/>
<protein>
    <submittedName>
        <fullName evidence="2 3">Uncharacterized protein</fullName>
    </submittedName>
</protein>
<name>I1IJ88_BRADI</name>
<proteinExistence type="predicted"/>
<evidence type="ECO:0000313" key="3">
    <source>
        <dbReference type="EnsemblPlants" id="PNT62929"/>
    </source>
</evidence>
<reference evidence="3" key="3">
    <citation type="submission" date="2018-08" db="UniProtKB">
        <authorList>
            <consortium name="EnsemblPlants"/>
        </authorList>
    </citation>
    <scope>IDENTIFICATION</scope>
    <source>
        <strain evidence="3">cv. Bd21</strain>
    </source>
</reference>
<dbReference type="EMBL" id="CM000883">
    <property type="protein sequence ID" value="PNT62929.1"/>
    <property type="molecule type" value="Genomic_DNA"/>
</dbReference>
<evidence type="ECO:0000313" key="4">
    <source>
        <dbReference type="Proteomes" id="UP000008810"/>
    </source>
</evidence>
<gene>
    <name evidence="2" type="ORF">BRADI_4g09671v3</name>
</gene>
<reference evidence="2 3" key="1">
    <citation type="journal article" date="2010" name="Nature">
        <title>Genome sequencing and analysis of the model grass Brachypodium distachyon.</title>
        <authorList>
            <consortium name="International Brachypodium Initiative"/>
        </authorList>
    </citation>
    <scope>NUCLEOTIDE SEQUENCE [LARGE SCALE GENOMIC DNA]</scope>
    <source>
        <strain evidence="2 3">Bd21</strain>
    </source>
</reference>
<organism evidence="3">
    <name type="scientific">Brachypodium distachyon</name>
    <name type="common">Purple false brome</name>
    <name type="synonym">Trachynia distachya</name>
    <dbReference type="NCBI Taxonomy" id="15368"/>
    <lineage>
        <taxon>Eukaryota</taxon>
        <taxon>Viridiplantae</taxon>
        <taxon>Streptophyta</taxon>
        <taxon>Embryophyta</taxon>
        <taxon>Tracheophyta</taxon>
        <taxon>Spermatophyta</taxon>
        <taxon>Magnoliopsida</taxon>
        <taxon>Liliopsida</taxon>
        <taxon>Poales</taxon>
        <taxon>Poaceae</taxon>
        <taxon>BOP clade</taxon>
        <taxon>Pooideae</taxon>
        <taxon>Stipodae</taxon>
        <taxon>Brachypodieae</taxon>
        <taxon>Brachypodium</taxon>
    </lineage>
</organism>
<keyword evidence="4" id="KW-1185">Reference proteome</keyword>
<evidence type="ECO:0000256" key="1">
    <source>
        <dbReference type="SAM" id="SignalP"/>
    </source>
</evidence>
<dbReference type="HOGENOM" id="CLU_1919974_0_0_1"/>
<dbReference type="AlphaFoldDB" id="I1IJ88"/>
<evidence type="ECO:0000313" key="2">
    <source>
        <dbReference type="EMBL" id="PNT62929.1"/>
    </source>
</evidence>
<dbReference type="Gramene" id="PNT62929">
    <property type="protein sequence ID" value="PNT62929"/>
    <property type="gene ID" value="BRADI_4g09671v3"/>
</dbReference>
<feature type="signal peptide" evidence="1">
    <location>
        <begin position="1"/>
        <end position="17"/>
    </location>
</feature>